<dbReference type="Pfam" id="PF13641">
    <property type="entry name" value="Glyco_tranf_2_3"/>
    <property type="match status" value="1"/>
</dbReference>
<keyword evidence="5 7" id="KW-1133">Transmembrane helix</keyword>
<accession>A0ABW5IQU8</accession>
<protein>
    <submittedName>
        <fullName evidence="8">Glycosyltransferase</fullName>
        <ecNumber evidence="8">2.4.-.-</ecNumber>
    </submittedName>
</protein>
<dbReference type="EC" id="2.4.-.-" evidence="8"/>
<keyword evidence="2 8" id="KW-0328">Glycosyltransferase</keyword>
<organism evidence="8 9">
    <name type="scientific">Pontibacter locisalis</name>
    <dbReference type="NCBI Taxonomy" id="1719035"/>
    <lineage>
        <taxon>Bacteria</taxon>
        <taxon>Pseudomonadati</taxon>
        <taxon>Bacteroidota</taxon>
        <taxon>Cytophagia</taxon>
        <taxon>Cytophagales</taxon>
        <taxon>Hymenobacteraceae</taxon>
        <taxon>Pontibacter</taxon>
    </lineage>
</organism>
<evidence type="ECO:0000256" key="4">
    <source>
        <dbReference type="ARBA" id="ARBA00022692"/>
    </source>
</evidence>
<keyword evidence="6 7" id="KW-0472">Membrane</keyword>
<dbReference type="CDD" id="cd06421">
    <property type="entry name" value="CESA_CelA_like"/>
    <property type="match status" value="1"/>
</dbReference>
<keyword evidence="3 8" id="KW-0808">Transferase</keyword>
<evidence type="ECO:0000256" key="5">
    <source>
        <dbReference type="ARBA" id="ARBA00022989"/>
    </source>
</evidence>
<feature type="transmembrane region" description="Helical" evidence="7">
    <location>
        <begin position="545"/>
        <end position="564"/>
    </location>
</feature>
<evidence type="ECO:0000256" key="7">
    <source>
        <dbReference type="SAM" id="Phobius"/>
    </source>
</evidence>
<comment type="caution">
    <text evidence="8">The sequence shown here is derived from an EMBL/GenBank/DDBJ whole genome shotgun (WGS) entry which is preliminary data.</text>
</comment>
<evidence type="ECO:0000256" key="3">
    <source>
        <dbReference type="ARBA" id="ARBA00022679"/>
    </source>
</evidence>
<feature type="transmembrane region" description="Helical" evidence="7">
    <location>
        <begin position="449"/>
        <end position="468"/>
    </location>
</feature>
<feature type="transmembrane region" description="Helical" evidence="7">
    <location>
        <begin position="343"/>
        <end position="364"/>
    </location>
</feature>
<evidence type="ECO:0000313" key="8">
    <source>
        <dbReference type="EMBL" id="MFD2515352.1"/>
    </source>
</evidence>
<dbReference type="SUPFAM" id="SSF53448">
    <property type="entry name" value="Nucleotide-diphospho-sugar transferases"/>
    <property type="match status" value="1"/>
</dbReference>
<dbReference type="InterPro" id="IPR029044">
    <property type="entry name" value="Nucleotide-diphossugar_trans"/>
</dbReference>
<feature type="transmembrane region" description="Helical" evidence="7">
    <location>
        <begin position="27"/>
        <end position="48"/>
    </location>
</feature>
<keyword evidence="9" id="KW-1185">Reference proteome</keyword>
<name>A0ABW5IQU8_9BACT</name>
<evidence type="ECO:0000313" key="9">
    <source>
        <dbReference type="Proteomes" id="UP001597544"/>
    </source>
</evidence>
<keyword evidence="4 7" id="KW-0812">Transmembrane</keyword>
<dbReference type="GO" id="GO:0016757">
    <property type="term" value="F:glycosyltransferase activity"/>
    <property type="evidence" value="ECO:0007669"/>
    <property type="project" value="UniProtKB-KW"/>
</dbReference>
<dbReference type="EMBL" id="JBHULU010000021">
    <property type="protein sequence ID" value="MFD2515352.1"/>
    <property type="molecule type" value="Genomic_DNA"/>
</dbReference>
<evidence type="ECO:0000256" key="2">
    <source>
        <dbReference type="ARBA" id="ARBA00022676"/>
    </source>
</evidence>
<dbReference type="Proteomes" id="UP001597544">
    <property type="component" value="Unassembled WGS sequence"/>
</dbReference>
<dbReference type="Gene3D" id="3.90.550.10">
    <property type="entry name" value="Spore Coat Polysaccharide Biosynthesis Protein SpsA, Chain A"/>
    <property type="match status" value="1"/>
</dbReference>
<dbReference type="PANTHER" id="PTHR43867:SF2">
    <property type="entry name" value="CELLULOSE SYNTHASE CATALYTIC SUBUNIT A [UDP-FORMING]"/>
    <property type="match status" value="1"/>
</dbReference>
<dbReference type="InterPro" id="IPR050321">
    <property type="entry name" value="Glycosyltr_2/OpgH_subfam"/>
</dbReference>
<feature type="transmembrane region" description="Helical" evidence="7">
    <location>
        <begin position="54"/>
        <end position="71"/>
    </location>
</feature>
<dbReference type="PANTHER" id="PTHR43867">
    <property type="entry name" value="CELLULOSE SYNTHASE CATALYTIC SUBUNIT A [UDP-FORMING]"/>
    <property type="match status" value="1"/>
</dbReference>
<reference evidence="9" key="1">
    <citation type="journal article" date="2019" name="Int. J. Syst. Evol. Microbiol.">
        <title>The Global Catalogue of Microorganisms (GCM) 10K type strain sequencing project: providing services to taxonomists for standard genome sequencing and annotation.</title>
        <authorList>
            <consortium name="The Broad Institute Genomics Platform"/>
            <consortium name="The Broad Institute Genome Sequencing Center for Infectious Disease"/>
            <person name="Wu L."/>
            <person name="Ma J."/>
        </authorList>
    </citation>
    <scope>NUCLEOTIDE SEQUENCE [LARGE SCALE GENOMIC DNA]</scope>
    <source>
        <strain evidence="9">KCTC 42498</strain>
    </source>
</reference>
<comment type="subcellular location">
    <subcellularLocation>
        <location evidence="1">Membrane</location>
        <topology evidence="1">Multi-pass membrane protein</topology>
    </subcellularLocation>
</comment>
<gene>
    <name evidence="8" type="ORF">ACFSRY_15875</name>
</gene>
<feature type="transmembrane region" description="Helical" evidence="7">
    <location>
        <begin position="480"/>
        <end position="503"/>
    </location>
</feature>
<proteinExistence type="predicted"/>
<evidence type="ECO:0000256" key="1">
    <source>
        <dbReference type="ARBA" id="ARBA00004141"/>
    </source>
</evidence>
<feature type="transmembrane region" description="Helical" evidence="7">
    <location>
        <begin position="376"/>
        <end position="394"/>
    </location>
</feature>
<evidence type="ECO:0000256" key="6">
    <source>
        <dbReference type="ARBA" id="ARBA00023136"/>
    </source>
</evidence>
<dbReference type="RefSeq" id="WP_377509904.1">
    <property type="nucleotide sequence ID" value="NZ_JBHULU010000021.1"/>
</dbReference>
<sequence>MSFYNSDLQKEPQLVPLEQTPKRRDVLTIRVMIVMGLVCMGMFLYWFIDEDHIGYAPLFWLLTTALGFKLLRTLHEWYHYYSVSVPQKPTLKTAYKVDVLTTFCPGEPHSMIVNTLEAIQRIRYPHTTYLCDEGDDPYLKAQCKRLGVVHVTRTDKINAKAGNINNALKQATGDICLILDPDHVPEPEFLDEVLPYFENPEIGFVQVVQAYSNRKESLVAYGAAEQTYSFYGPMMMGMNSYGTVQAIGANCTFRREALDSIGGHAAGLAEDMHTAMQLHAKGWKSVYVPKILTRGLVPATLGSYYKQQIKWARGTFELLFAVYPKLFRHFTLRQKVHYFTLPLYYLFGVFNLIDFLIPVAALVLAEFPWYVSLGEFLLMFMPFMFISVCIRQFAQRWFHEKNENGFHLFGGILRTGTWWIFTLGLVYSILRVKVPYIPTPKDDKPKNNYLLSLPNLLVCLLSIGAIFYSQHKYGNVYNNVYVQMMAVFALTNVFILGSIVLIGQESFIAWVRKNFVHASLLQPILSPVRMLIWRTRHGFYDGIRSVAIIVVTIAFIISAGFTFAKDEFIVFWNAVPAKAAVVRSKIPDLATPSHSEKISKSYNHTNLKK</sequence>